<dbReference type="PANTHER" id="PTHR35889">
    <property type="entry name" value="CYCLOINULO-OLIGOSACCHARIDE FRUCTANOTRANSFERASE-RELATED"/>
    <property type="match status" value="1"/>
</dbReference>
<evidence type="ECO:0000259" key="1">
    <source>
        <dbReference type="Pfam" id="PF07635"/>
    </source>
</evidence>
<dbReference type="SUPFAM" id="SSF46626">
    <property type="entry name" value="Cytochrome c"/>
    <property type="match status" value="1"/>
</dbReference>
<dbReference type="EMBL" id="UOFV01000410">
    <property type="protein sequence ID" value="VAX03583.1"/>
    <property type="molecule type" value="Genomic_DNA"/>
</dbReference>
<gene>
    <name evidence="2" type="ORF">MNBD_GAMMA19-2078</name>
</gene>
<protein>
    <recommendedName>
        <fullName evidence="1">Cytochrome C Planctomycete-type domain-containing protein</fullName>
    </recommendedName>
</protein>
<sequence length="131" mass="13997">MYQYRPISLTLSAVAAVLLLSSCDSTPPAAEVSFSKQIQPILTQHCLKCHDEKGAGTIASGLKLSGYEALLQGTKFGPVIKPGDSLSSTLIILVEGRANPSINMPHGNQPPLSGEQIQTLRQWIDQGARNN</sequence>
<dbReference type="PANTHER" id="PTHR35889:SF3">
    <property type="entry name" value="F-BOX DOMAIN-CONTAINING PROTEIN"/>
    <property type="match status" value="1"/>
</dbReference>
<reference evidence="2" key="1">
    <citation type="submission" date="2018-06" db="EMBL/GenBank/DDBJ databases">
        <authorList>
            <person name="Zhirakovskaya E."/>
        </authorList>
    </citation>
    <scope>NUCLEOTIDE SEQUENCE</scope>
</reference>
<accession>A0A3B1AUW9</accession>
<dbReference type="InterPro" id="IPR036909">
    <property type="entry name" value="Cyt_c-like_dom_sf"/>
</dbReference>
<dbReference type="InterPro" id="IPR011429">
    <property type="entry name" value="Cyt_c_Planctomycete-type"/>
</dbReference>
<dbReference type="AlphaFoldDB" id="A0A3B1AUW9"/>
<dbReference type="GO" id="GO:0009055">
    <property type="term" value="F:electron transfer activity"/>
    <property type="evidence" value="ECO:0007669"/>
    <property type="project" value="InterPro"/>
</dbReference>
<proteinExistence type="predicted"/>
<feature type="domain" description="Cytochrome C Planctomycete-type" evidence="1">
    <location>
        <begin position="46"/>
        <end position="105"/>
    </location>
</feature>
<organism evidence="2">
    <name type="scientific">hydrothermal vent metagenome</name>
    <dbReference type="NCBI Taxonomy" id="652676"/>
    <lineage>
        <taxon>unclassified sequences</taxon>
        <taxon>metagenomes</taxon>
        <taxon>ecological metagenomes</taxon>
    </lineage>
</organism>
<dbReference type="GO" id="GO:0020037">
    <property type="term" value="F:heme binding"/>
    <property type="evidence" value="ECO:0007669"/>
    <property type="project" value="InterPro"/>
</dbReference>
<name>A0A3B1AUW9_9ZZZZ</name>
<dbReference type="Pfam" id="PF07635">
    <property type="entry name" value="PSCyt1"/>
    <property type="match status" value="1"/>
</dbReference>
<dbReference type="PROSITE" id="PS51257">
    <property type="entry name" value="PROKAR_LIPOPROTEIN"/>
    <property type="match status" value="1"/>
</dbReference>
<evidence type="ECO:0000313" key="2">
    <source>
        <dbReference type="EMBL" id="VAX03583.1"/>
    </source>
</evidence>